<feature type="region of interest" description="Disordered" evidence="1">
    <location>
        <begin position="160"/>
        <end position="193"/>
    </location>
</feature>
<evidence type="ECO:0000313" key="3">
    <source>
        <dbReference type="Proteomes" id="UP000245764"/>
    </source>
</evidence>
<dbReference type="Gene3D" id="3.40.395.10">
    <property type="entry name" value="Adenoviral Proteinase, Chain A"/>
    <property type="match status" value="1"/>
</dbReference>
<dbReference type="SUPFAM" id="SSF54001">
    <property type="entry name" value="Cysteine proteinases"/>
    <property type="match status" value="1"/>
</dbReference>
<feature type="region of interest" description="Disordered" evidence="1">
    <location>
        <begin position="19"/>
        <end position="39"/>
    </location>
</feature>
<protein>
    <submittedName>
        <fullName evidence="2">Uncharacterized protein</fullName>
    </submittedName>
</protein>
<dbReference type="Proteomes" id="UP000245764">
    <property type="component" value="Chromosome 18"/>
</dbReference>
<accession>A0A2H1H9K2</accession>
<evidence type="ECO:0000256" key="1">
    <source>
        <dbReference type="SAM" id="MobiDB-lite"/>
    </source>
</evidence>
<dbReference type="InterPro" id="IPR038765">
    <property type="entry name" value="Papain-like_cys_pep_sf"/>
</dbReference>
<name>A0A2H1H9K2_ZYMTR</name>
<gene>
    <name evidence="2" type="ORF">ZT1E4_G11767</name>
</gene>
<dbReference type="AlphaFoldDB" id="A0A2H1H9K2"/>
<organism evidence="2 3">
    <name type="scientific">Zymoseptoria tritici ST99CH_1E4</name>
    <dbReference type="NCBI Taxonomy" id="1276532"/>
    <lineage>
        <taxon>Eukaryota</taxon>
        <taxon>Fungi</taxon>
        <taxon>Dikarya</taxon>
        <taxon>Ascomycota</taxon>
        <taxon>Pezizomycotina</taxon>
        <taxon>Dothideomycetes</taxon>
        <taxon>Dothideomycetidae</taxon>
        <taxon>Mycosphaerellales</taxon>
        <taxon>Mycosphaerellaceae</taxon>
        <taxon>Zymoseptoria</taxon>
    </lineage>
</organism>
<evidence type="ECO:0000313" key="2">
    <source>
        <dbReference type="EMBL" id="SMR62453.1"/>
    </source>
</evidence>
<reference evidence="3" key="1">
    <citation type="submission" date="2017-05" db="EMBL/GenBank/DDBJ databases">
        <authorList>
            <person name="Song R."/>
            <person name="Chenine A.L."/>
            <person name="Ruprecht R.M."/>
        </authorList>
    </citation>
    <scope>NUCLEOTIDE SEQUENCE [LARGE SCALE GENOMIC DNA]</scope>
</reference>
<sequence>MERRVELSLRNVDELDIEPEKASSAEVSTPMGVLPSHQASGSVGNFRVSVCQSEASLTSAPTFPLHTPASVFKADKHAATRRGMAGGPKRPFDEAAVAGSDRKNDNNPFAPVVSVRQSEASLTSAPTFPLHTPASVFKADEHAATRNGIAGGLKRPFDEAAVASSSQENVKKTRLTPTRLPPSTESDRMPDRDPRYVLSQLGPDKWISSAGLQEVLELFAPPYRLAIIHRKEQSFELYDPADPPGSFKDPRIVTKLLTFCKTLPTYKGIYSAEWTSEVPQQDRPTQHDSVNCGVYVILHAICRMHRSPTLAAPHLITTRHVFSLCYIAIHAEVTNLTASTEFDATLGIWQPISEDDLALTSGVEFIKGAATLIRRYKAAAPDYELRAATCTELVDALEKTCSCFANTTNARTIERMMVHLAAALKIQNESGLKVFSDQFDKGDLGTALRLAKVVRAVKPLQKTIEEGQSEIAAALRECQ</sequence>
<proteinExistence type="predicted"/>
<dbReference type="EMBL" id="LT854269">
    <property type="protein sequence ID" value="SMR62453.1"/>
    <property type="molecule type" value="Genomic_DNA"/>
</dbReference>